<dbReference type="AlphaFoldDB" id="A0A839N9Y7"/>
<comment type="caution">
    <text evidence="2">The sequence shown here is derived from an EMBL/GenBank/DDBJ whole genome shotgun (WGS) entry which is preliminary data.</text>
</comment>
<evidence type="ECO:0000313" key="2">
    <source>
        <dbReference type="EMBL" id="MBB2892794.1"/>
    </source>
</evidence>
<evidence type="ECO:0000256" key="1">
    <source>
        <dbReference type="SAM" id="SignalP"/>
    </source>
</evidence>
<dbReference type="EMBL" id="JACHVQ010000002">
    <property type="protein sequence ID" value="MBB2892794.1"/>
    <property type="molecule type" value="Genomic_DNA"/>
</dbReference>
<feature type="signal peptide" evidence="1">
    <location>
        <begin position="1"/>
        <end position="35"/>
    </location>
</feature>
<keyword evidence="1" id="KW-0732">Signal</keyword>
<keyword evidence="3" id="KW-1185">Reference proteome</keyword>
<sequence length="287" mass="29391">MVTTRSGLKSAAAVLGASALLAGVGMGMASAPAHAATARNGVCESGEFCYYYNSGEAGSVSDFTTSVGNYGTDKATCYVFKGSGNGKGLCIKNNAASVWNRTSKPVYVYYNSNYGGASQKIAAGAKANLNSTLKNNDASHHIGAISTGSCKNSFGNPHTCAQAVTWAKNHLGSTSLGTGMCDHVVGLAYGWSSSGSSTAYVHWTQVPAADKHAGSRSVPAGGLAFFKGGSSGAGHVMLSLGGGQFASTDVGANGRYQAGHYNKTTIATIESSFGETYLGWTQPWFNH</sequence>
<proteinExistence type="predicted"/>
<dbReference type="Proteomes" id="UP000559182">
    <property type="component" value="Unassembled WGS sequence"/>
</dbReference>
<dbReference type="RefSeq" id="WP_183321194.1">
    <property type="nucleotide sequence ID" value="NZ_JACHVQ010000002.1"/>
</dbReference>
<organism evidence="2 3">
    <name type="scientific">Flexivirga oryzae</name>
    <dbReference type="NCBI Taxonomy" id="1794944"/>
    <lineage>
        <taxon>Bacteria</taxon>
        <taxon>Bacillati</taxon>
        <taxon>Actinomycetota</taxon>
        <taxon>Actinomycetes</taxon>
        <taxon>Micrococcales</taxon>
        <taxon>Dermacoccaceae</taxon>
        <taxon>Flexivirga</taxon>
    </lineage>
</organism>
<accession>A0A839N9Y7</accession>
<evidence type="ECO:0008006" key="4">
    <source>
        <dbReference type="Google" id="ProtNLM"/>
    </source>
</evidence>
<name>A0A839N9Y7_9MICO</name>
<dbReference type="Pfam" id="PF03995">
    <property type="entry name" value="Inhibitor_I36"/>
    <property type="match status" value="1"/>
</dbReference>
<gene>
    <name evidence="2" type="ORF">FHU39_002812</name>
</gene>
<feature type="chain" id="PRO_5032669986" description="Cell surface protein" evidence="1">
    <location>
        <begin position="36"/>
        <end position="287"/>
    </location>
</feature>
<reference evidence="2 3" key="1">
    <citation type="submission" date="2020-08" db="EMBL/GenBank/DDBJ databases">
        <title>Sequencing the genomes of 1000 actinobacteria strains.</title>
        <authorList>
            <person name="Klenk H.-P."/>
        </authorList>
    </citation>
    <scope>NUCLEOTIDE SEQUENCE [LARGE SCALE GENOMIC DNA]</scope>
    <source>
        <strain evidence="2 3">DSM 105369</strain>
    </source>
</reference>
<evidence type="ECO:0000313" key="3">
    <source>
        <dbReference type="Proteomes" id="UP000559182"/>
    </source>
</evidence>
<protein>
    <recommendedName>
        <fullName evidence="4">Cell surface protein</fullName>
    </recommendedName>
</protein>